<evidence type="ECO:0000313" key="1">
    <source>
        <dbReference type="EMBL" id="MEJ8847678.1"/>
    </source>
</evidence>
<accession>A0ABU8WJK5</accession>
<protein>
    <submittedName>
        <fullName evidence="1">Uncharacterized protein</fullName>
    </submittedName>
</protein>
<dbReference type="EMBL" id="JBBKZT010000005">
    <property type="protein sequence ID" value="MEJ8847678.1"/>
    <property type="molecule type" value="Genomic_DNA"/>
</dbReference>
<proteinExistence type="predicted"/>
<dbReference type="Proteomes" id="UP001385892">
    <property type="component" value="Unassembled WGS sequence"/>
</dbReference>
<gene>
    <name evidence="1" type="ORF">WKW82_13545</name>
</gene>
<dbReference type="RefSeq" id="WP_340342802.1">
    <property type="nucleotide sequence ID" value="NZ_JBBKZT010000005.1"/>
</dbReference>
<organism evidence="1 2">
    <name type="scientific">Variovorax rhizosphaerae</name>
    <dbReference type="NCBI Taxonomy" id="1836200"/>
    <lineage>
        <taxon>Bacteria</taxon>
        <taxon>Pseudomonadati</taxon>
        <taxon>Pseudomonadota</taxon>
        <taxon>Betaproteobacteria</taxon>
        <taxon>Burkholderiales</taxon>
        <taxon>Comamonadaceae</taxon>
        <taxon>Variovorax</taxon>
    </lineage>
</organism>
<sequence>MRKQAAAAAAPAAAMPERPAIADTLAWVVRRGVALAGGVQGWVLVPASALASMVAAGDAADPREHDGLSLPYLEGNEFYRPLPRRLSG</sequence>
<reference evidence="1 2" key="1">
    <citation type="submission" date="2024-03" db="EMBL/GenBank/DDBJ databases">
        <title>Novel species of the genus Variovorax.</title>
        <authorList>
            <person name="Liu Q."/>
            <person name="Xin Y.-H."/>
        </authorList>
    </citation>
    <scope>NUCLEOTIDE SEQUENCE [LARGE SCALE GENOMIC DNA]</scope>
    <source>
        <strain evidence="1 2">KACC 18900</strain>
    </source>
</reference>
<keyword evidence="2" id="KW-1185">Reference proteome</keyword>
<name>A0ABU8WJK5_9BURK</name>
<comment type="caution">
    <text evidence="1">The sequence shown here is derived from an EMBL/GenBank/DDBJ whole genome shotgun (WGS) entry which is preliminary data.</text>
</comment>
<evidence type="ECO:0000313" key="2">
    <source>
        <dbReference type="Proteomes" id="UP001385892"/>
    </source>
</evidence>